<dbReference type="Proteomes" id="UP000078534">
    <property type="component" value="Unassembled WGS sequence"/>
</dbReference>
<dbReference type="AlphaFoldDB" id="A0A179SN11"/>
<reference evidence="2" key="1">
    <citation type="submission" date="2016-04" db="EMBL/GenBank/DDBJ databases">
        <authorList>
            <person name="Lyu Z."/>
            <person name="Lyu W."/>
        </authorList>
    </citation>
    <scope>NUCLEOTIDE SEQUENCE [LARGE SCALE GENOMIC DNA]</scope>
    <source>
        <strain evidence="2">C44</strain>
    </source>
</reference>
<dbReference type="EMBL" id="LWSG01000043">
    <property type="protein sequence ID" value="OAS83086.1"/>
    <property type="molecule type" value="Genomic_DNA"/>
</dbReference>
<dbReference type="OrthoDB" id="2691320at2"/>
<proteinExistence type="predicted"/>
<name>A0A179SN11_9BACI</name>
<accession>A0A179SN11</accession>
<protein>
    <submittedName>
        <fullName evidence="1">Uncharacterized protein</fullName>
    </submittedName>
</protein>
<comment type="caution">
    <text evidence="1">The sequence shown here is derived from an EMBL/GenBank/DDBJ whole genome shotgun (WGS) entry which is preliminary data.</text>
</comment>
<sequence>MSKSYSDQRLYTIYEEELNELTYNPTGLFDKLLHHLLRKFSQTIDLKYTFTVPVSEFLRGELFCEDVSEVIEKPFTQTNLISILLDDFLHQAQHKRNLSDLYRDLHSGIQHPIEIFHYSGEHEILHINHETQRNKVIDCIINRKKALRLEVILSDLANLEPEVTFSVNDVLQFIYCHFIQKYKNGTLTNELKSIVKRLA</sequence>
<organism evidence="1 2">
    <name type="scientific">Metabacillus litoralis</name>
    <dbReference type="NCBI Taxonomy" id="152268"/>
    <lineage>
        <taxon>Bacteria</taxon>
        <taxon>Bacillati</taxon>
        <taxon>Bacillota</taxon>
        <taxon>Bacilli</taxon>
        <taxon>Bacillales</taxon>
        <taxon>Bacillaceae</taxon>
        <taxon>Metabacillus</taxon>
    </lineage>
</organism>
<gene>
    <name evidence="1" type="ORF">A6K24_10705</name>
</gene>
<dbReference type="RefSeq" id="WP_066338573.1">
    <property type="nucleotide sequence ID" value="NZ_LWSG01000043.1"/>
</dbReference>
<evidence type="ECO:0000313" key="1">
    <source>
        <dbReference type="EMBL" id="OAS83086.1"/>
    </source>
</evidence>
<keyword evidence="2" id="KW-1185">Reference proteome</keyword>
<evidence type="ECO:0000313" key="2">
    <source>
        <dbReference type="Proteomes" id="UP000078534"/>
    </source>
</evidence>